<name>A0A1H4F9W9_9BACT</name>
<dbReference type="FunFam" id="3.40.605.10:FF:000004">
    <property type="entry name" value="Aldehyde dehydrogenase"/>
    <property type="match status" value="1"/>
</dbReference>
<evidence type="ECO:0000313" key="11">
    <source>
        <dbReference type="Proteomes" id="UP000199656"/>
    </source>
</evidence>
<proteinExistence type="inferred from homology"/>
<evidence type="ECO:0000256" key="8">
    <source>
        <dbReference type="SAM" id="Coils"/>
    </source>
</evidence>
<accession>A0A1H4F9W9</accession>
<dbReference type="GO" id="GO:0006081">
    <property type="term" value="P:aldehyde metabolic process"/>
    <property type="evidence" value="ECO:0007669"/>
    <property type="project" value="InterPro"/>
</dbReference>
<feature type="active site" evidence="5">
    <location>
        <position position="248"/>
    </location>
</feature>
<sequence>MINMAQVTQLYQAQQKYFLSGATLPYAFRKQQLKKLKKGIKQYEEKILAALHADLRKHPVEAYGSEVGFLYEEINYMLDNLKAWMQPEVVSSPLVTYPSSSRVYKQPLGLTLIIGPWNYPFMLLISPLLGAIAGGNCAVIKPSELAPKTAAITAELIKSIFDPAYITVIEGDGAEVIPLLMQQRFDHVFFTGSIPVGKKIMEMAVPNLTPVTLELGGKSPCLVDQHVNINVAAKRIVWGKFWNAGQTCVAPDYILVHQSVKQALIDAMKAAITQFFGEDPAKSPDYARMINAKRFDVVKGYLEEGHVVHGGQTDREQLYIEPTILDDVDWSEPLMQEEIFGPVLPVLAYHELSQAIEAIRQHPYPLALYVFTKRKKVERMVIEQLRFGGGCINNTMVHLTNPDLPFGGQGYSGMGRYHGKYSFDTFTHLKGMLKTATWLDVPIKYPPFGKKLKMIKQIMK</sequence>
<dbReference type="PIRSF" id="PIRSF036492">
    <property type="entry name" value="ALDH"/>
    <property type="match status" value="1"/>
</dbReference>
<evidence type="ECO:0000313" key="10">
    <source>
        <dbReference type="EMBL" id="SEA93670.1"/>
    </source>
</evidence>
<dbReference type="CDD" id="cd07136">
    <property type="entry name" value="ALDH_YwdH-P39616"/>
    <property type="match status" value="1"/>
</dbReference>
<feature type="domain" description="Aldehyde dehydrogenase" evidence="9">
    <location>
        <begin position="4"/>
        <end position="430"/>
    </location>
</feature>
<dbReference type="InterPro" id="IPR012394">
    <property type="entry name" value="Aldehyde_DH_NAD(P)"/>
</dbReference>
<dbReference type="Pfam" id="PF00171">
    <property type="entry name" value="Aldedh"/>
    <property type="match status" value="1"/>
</dbReference>
<keyword evidence="8" id="KW-0175">Coiled coil</keyword>
<dbReference type="Gene3D" id="3.40.309.10">
    <property type="entry name" value="Aldehyde Dehydrogenase, Chain A, domain 2"/>
    <property type="match status" value="1"/>
</dbReference>
<dbReference type="InterPro" id="IPR029510">
    <property type="entry name" value="Ald_DH_CS_GLU"/>
</dbReference>
<dbReference type="PROSITE" id="PS00687">
    <property type="entry name" value="ALDEHYDE_DEHYDR_GLU"/>
    <property type="match status" value="1"/>
</dbReference>
<dbReference type="FunFam" id="3.40.309.10:FF:000003">
    <property type="entry name" value="Aldehyde dehydrogenase"/>
    <property type="match status" value="1"/>
</dbReference>
<dbReference type="EMBL" id="FNRL01000023">
    <property type="protein sequence ID" value="SEA93670.1"/>
    <property type="molecule type" value="Genomic_DNA"/>
</dbReference>
<keyword evidence="3" id="KW-0520">NAD</keyword>
<keyword evidence="2 4" id="KW-0560">Oxidoreductase</keyword>
<dbReference type="InterPro" id="IPR016160">
    <property type="entry name" value="Ald_DH_CS_CYS"/>
</dbReference>
<dbReference type="AlphaFoldDB" id="A0A1H4F9W9"/>
<evidence type="ECO:0000256" key="7">
    <source>
        <dbReference type="RuleBase" id="RU003345"/>
    </source>
</evidence>
<reference evidence="11" key="1">
    <citation type="submission" date="2016-10" db="EMBL/GenBank/DDBJ databases">
        <authorList>
            <person name="Varghese N."/>
            <person name="Submissions S."/>
        </authorList>
    </citation>
    <scope>NUCLEOTIDE SEQUENCE [LARGE SCALE GENOMIC DNA]</scope>
    <source>
        <strain evidence="11">DSM 23920</strain>
    </source>
</reference>
<dbReference type="Proteomes" id="UP000199656">
    <property type="component" value="Unassembled WGS sequence"/>
</dbReference>
<dbReference type="PANTHER" id="PTHR43570">
    <property type="entry name" value="ALDEHYDE DEHYDROGENASE"/>
    <property type="match status" value="1"/>
</dbReference>
<dbReference type="PANTHER" id="PTHR43570:SF16">
    <property type="entry name" value="ALDEHYDE DEHYDROGENASE TYPE III, ISOFORM Q"/>
    <property type="match status" value="1"/>
</dbReference>
<dbReference type="RefSeq" id="WP_225889661.1">
    <property type="nucleotide sequence ID" value="NZ_BKAT01000042.1"/>
</dbReference>
<gene>
    <name evidence="10" type="ORF">SAMN05660909_04237</name>
</gene>
<dbReference type="STRING" id="408074.SAMN05660909_04237"/>
<dbReference type="GO" id="GO:0004029">
    <property type="term" value="F:aldehyde dehydrogenase (NAD+) activity"/>
    <property type="evidence" value="ECO:0007669"/>
    <property type="project" value="TreeGrafter"/>
</dbReference>
<evidence type="ECO:0000256" key="3">
    <source>
        <dbReference type="ARBA" id="ARBA00023027"/>
    </source>
</evidence>
<feature type="coiled-coil region" evidence="8">
    <location>
        <begin position="26"/>
        <end position="53"/>
    </location>
</feature>
<dbReference type="InterPro" id="IPR016161">
    <property type="entry name" value="Ald_DH/histidinol_DH"/>
</dbReference>
<dbReference type="InterPro" id="IPR016163">
    <property type="entry name" value="Ald_DH_C"/>
</dbReference>
<evidence type="ECO:0000256" key="5">
    <source>
        <dbReference type="PIRSR" id="PIRSR036492-1"/>
    </source>
</evidence>
<evidence type="ECO:0000256" key="6">
    <source>
        <dbReference type="PROSITE-ProRule" id="PRU10007"/>
    </source>
</evidence>
<feature type="active site" evidence="5 6">
    <location>
        <position position="214"/>
    </location>
</feature>
<dbReference type="Gene3D" id="3.40.605.10">
    <property type="entry name" value="Aldehyde Dehydrogenase, Chain A, domain 1"/>
    <property type="match status" value="1"/>
</dbReference>
<dbReference type="InterPro" id="IPR016162">
    <property type="entry name" value="Ald_DH_N"/>
</dbReference>
<keyword evidence="11" id="KW-1185">Reference proteome</keyword>
<evidence type="ECO:0000256" key="4">
    <source>
        <dbReference type="PIRNR" id="PIRNR036492"/>
    </source>
</evidence>
<comment type="similarity">
    <text evidence="1 4 7">Belongs to the aldehyde dehydrogenase family.</text>
</comment>
<dbReference type="GO" id="GO:0005737">
    <property type="term" value="C:cytoplasm"/>
    <property type="evidence" value="ECO:0007669"/>
    <property type="project" value="TreeGrafter"/>
</dbReference>
<protein>
    <recommendedName>
        <fullName evidence="4">Aldehyde dehydrogenase</fullName>
    </recommendedName>
</protein>
<organism evidence="10 11">
    <name type="scientific">Chitinophaga terrae</name>
    <name type="common">ex Kim and Jung 2007</name>
    <dbReference type="NCBI Taxonomy" id="408074"/>
    <lineage>
        <taxon>Bacteria</taxon>
        <taxon>Pseudomonadati</taxon>
        <taxon>Bacteroidota</taxon>
        <taxon>Chitinophagia</taxon>
        <taxon>Chitinophagales</taxon>
        <taxon>Chitinophagaceae</taxon>
        <taxon>Chitinophaga</taxon>
    </lineage>
</organism>
<evidence type="ECO:0000256" key="1">
    <source>
        <dbReference type="ARBA" id="ARBA00009986"/>
    </source>
</evidence>
<dbReference type="SUPFAM" id="SSF53720">
    <property type="entry name" value="ALDH-like"/>
    <property type="match status" value="1"/>
</dbReference>
<dbReference type="InterPro" id="IPR015590">
    <property type="entry name" value="Aldehyde_DH_dom"/>
</dbReference>
<evidence type="ECO:0000259" key="9">
    <source>
        <dbReference type="Pfam" id="PF00171"/>
    </source>
</evidence>
<evidence type="ECO:0000256" key="2">
    <source>
        <dbReference type="ARBA" id="ARBA00023002"/>
    </source>
</evidence>
<dbReference type="PROSITE" id="PS00070">
    <property type="entry name" value="ALDEHYDE_DEHYDR_CYS"/>
    <property type="match status" value="1"/>
</dbReference>